<evidence type="ECO:0000313" key="3">
    <source>
        <dbReference type="Proteomes" id="UP001583177"/>
    </source>
</evidence>
<accession>A0ABR3XAM1</accession>
<protein>
    <submittedName>
        <fullName evidence="2">Uncharacterized protein</fullName>
    </submittedName>
</protein>
<feature type="region of interest" description="Disordered" evidence="1">
    <location>
        <begin position="1"/>
        <end position="27"/>
    </location>
</feature>
<dbReference type="EMBL" id="JAWRVE010000027">
    <property type="protein sequence ID" value="KAL1872978.1"/>
    <property type="molecule type" value="Genomic_DNA"/>
</dbReference>
<evidence type="ECO:0000256" key="1">
    <source>
        <dbReference type="SAM" id="MobiDB-lite"/>
    </source>
</evidence>
<comment type="caution">
    <text evidence="2">The sequence shown here is derived from an EMBL/GenBank/DDBJ whole genome shotgun (WGS) entry which is preliminary data.</text>
</comment>
<evidence type="ECO:0000313" key="2">
    <source>
        <dbReference type="EMBL" id="KAL1872978.1"/>
    </source>
</evidence>
<keyword evidence="3" id="KW-1185">Reference proteome</keyword>
<gene>
    <name evidence="2" type="ORF">Daus18300_004119</name>
</gene>
<proteinExistence type="predicted"/>
<sequence length="207" mass="22741">MAAPAPTDGTVIKSTNSEANSEEDSVPFPLTAQEQLKSQALRREAAVGFKLQISQCRLALRYSVIGWTGTLDQPPARGPQEKIPAALGNAPSIKTLDTKMDALERALTPFLPCESGSRQQGLGPDALRRAERVRERLLDIAPGVKSTRVVGPVLDAIERDARAARVLPPEDLRGWAWSWVFDDWFRWCGEARAWVSATHGARVEFLV</sequence>
<dbReference type="Proteomes" id="UP001583177">
    <property type="component" value="Unassembled WGS sequence"/>
</dbReference>
<reference evidence="2 3" key="1">
    <citation type="journal article" date="2024" name="IMA Fungus">
        <title>IMA Genome - F19 : A genome assembly and annotation guide to empower mycologists, including annotated draft genome sequences of Ceratocystis pirilliformis, Diaporthe australafricana, Fusarium ophioides, Paecilomyces lecythidis, and Sporothrix stenoceras.</title>
        <authorList>
            <person name="Aylward J."/>
            <person name="Wilson A.M."/>
            <person name="Visagie C.M."/>
            <person name="Spraker J."/>
            <person name="Barnes I."/>
            <person name="Buitendag C."/>
            <person name="Ceriani C."/>
            <person name="Del Mar Angel L."/>
            <person name="du Plessis D."/>
            <person name="Fuchs T."/>
            <person name="Gasser K."/>
            <person name="Kramer D."/>
            <person name="Li W."/>
            <person name="Munsamy K."/>
            <person name="Piso A."/>
            <person name="Price J.L."/>
            <person name="Sonnekus B."/>
            <person name="Thomas C."/>
            <person name="van der Nest A."/>
            <person name="van Dijk A."/>
            <person name="van Heerden A."/>
            <person name="van Vuuren N."/>
            <person name="Yilmaz N."/>
            <person name="Duong T.A."/>
            <person name="van der Merwe N.A."/>
            <person name="Wingfield M.J."/>
            <person name="Wingfield B.D."/>
        </authorList>
    </citation>
    <scope>NUCLEOTIDE SEQUENCE [LARGE SCALE GENOMIC DNA]</scope>
    <source>
        <strain evidence="2 3">CMW 18300</strain>
    </source>
</reference>
<name>A0ABR3XAM1_9PEZI</name>
<organism evidence="2 3">
    <name type="scientific">Diaporthe australafricana</name>
    <dbReference type="NCBI Taxonomy" id="127596"/>
    <lineage>
        <taxon>Eukaryota</taxon>
        <taxon>Fungi</taxon>
        <taxon>Dikarya</taxon>
        <taxon>Ascomycota</taxon>
        <taxon>Pezizomycotina</taxon>
        <taxon>Sordariomycetes</taxon>
        <taxon>Sordariomycetidae</taxon>
        <taxon>Diaporthales</taxon>
        <taxon>Diaporthaceae</taxon>
        <taxon>Diaporthe</taxon>
    </lineage>
</organism>